<dbReference type="Proteomes" id="UP001434883">
    <property type="component" value="Unassembled WGS sequence"/>
</dbReference>
<proteinExistence type="predicted"/>
<organism evidence="1 2">
    <name type="scientific">Xenoophorus captivus</name>
    <dbReference type="NCBI Taxonomy" id="1517983"/>
    <lineage>
        <taxon>Eukaryota</taxon>
        <taxon>Metazoa</taxon>
        <taxon>Chordata</taxon>
        <taxon>Craniata</taxon>
        <taxon>Vertebrata</taxon>
        <taxon>Euteleostomi</taxon>
        <taxon>Actinopterygii</taxon>
        <taxon>Neopterygii</taxon>
        <taxon>Teleostei</taxon>
        <taxon>Neoteleostei</taxon>
        <taxon>Acanthomorphata</taxon>
        <taxon>Ovalentaria</taxon>
        <taxon>Atherinomorphae</taxon>
        <taxon>Cyprinodontiformes</taxon>
        <taxon>Goodeidae</taxon>
        <taxon>Xenoophorus</taxon>
    </lineage>
</organism>
<gene>
    <name evidence="1" type="ORF">XENOCAPTIV_008998</name>
</gene>
<accession>A0ABV0R0D1</accession>
<comment type="caution">
    <text evidence="1">The sequence shown here is derived from an EMBL/GenBank/DDBJ whole genome shotgun (WGS) entry which is preliminary data.</text>
</comment>
<evidence type="ECO:0000313" key="2">
    <source>
        <dbReference type="Proteomes" id="UP001434883"/>
    </source>
</evidence>
<reference evidence="1 2" key="1">
    <citation type="submission" date="2021-06" db="EMBL/GenBank/DDBJ databases">
        <authorList>
            <person name="Palmer J.M."/>
        </authorList>
    </citation>
    <scope>NUCLEOTIDE SEQUENCE [LARGE SCALE GENOMIC DNA]</scope>
    <source>
        <strain evidence="1 2">XC_2019</strain>
        <tissue evidence="1">Muscle</tissue>
    </source>
</reference>
<keyword evidence="2" id="KW-1185">Reference proteome</keyword>
<feature type="non-terminal residue" evidence="1">
    <location>
        <position position="1"/>
    </location>
</feature>
<evidence type="ECO:0000313" key="1">
    <source>
        <dbReference type="EMBL" id="MEQ2201203.1"/>
    </source>
</evidence>
<dbReference type="EMBL" id="JAHRIN010027276">
    <property type="protein sequence ID" value="MEQ2201203.1"/>
    <property type="molecule type" value="Genomic_DNA"/>
</dbReference>
<protein>
    <submittedName>
        <fullName evidence="1">Uncharacterized protein</fullName>
    </submittedName>
</protein>
<name>A0ABV0R0D1_9TELE</name>
<sequence length="96" mass="10608">ASRRFNDAKVLGYYGHTDRTVIVPESSQVLPGAGLKSITQTRACLPACPIWRITSWTAEAFAGIKGFFCCLERVDFICRDVPPLAPSRPLIQLLTK</sequence>